<organism evidence="2 3">
    <name type="scientific">Paraburkholderia phenazinium</name>
    <dbReference type="NCBI Taxonomy" id="60549"/>
    <lineage>
        <taxon>Bacteria</taxon>
        <taxon>Pseudomonadati</taxon>
        <taxon>Pseudomonadota</taxon>
        <taxon>Betaproteobacteria</taxon>
        <taxon>Burkholderiales</taxon>
        <taxon>Burkholderiaceae</taxon>
        <taxon>Paraburkholderia</taxon>
    </lineage>
</organism>
<dbReference type="AlphaFoldDB" id="A0A1N6GII7"/>
<dbReference type="EMBL" id="FSRU01000001">
    <property type="protein sequence ID" value="SIO07326.1"/>
    <property type="molecule type" value="Genomic_DNA"/>
</dbReference>
<keyword evidence="3" id="KW-1185">Reference proteome</keyword>
<evidence type="ECO:0000313" key="2">
    <source>
        <dbReference type="EMBL" id="SIO07326.1"/>
    </source>
</evidence>
<name>A0A1N6GII7_9BURK</name>
<dbReference type="Proteomes" id="UP000185151">
    <property type="component" value="Unassembled WGS sequence"/>
</dbReference>
<proteinExistence type="predicted"/>
<sequence>MFGFSRIISGQNSLCPAKQVKLAVFSVGILKVTAARDRTHDYMQDGVTGPEMRQKTPTHARLPKGASQSRA</sequence>
<reference evidence="2 3" key="1">
    <citation type="submission" date="2016-11" db="EMBL/GenBank/DDBJ databases">
        <authorList>
            <person name="Jaros S."/>
            <person name="Januszkiewicz K."/>
            <person name="Wedrychowicz H."/>
        </authorList>
    </citation>
    <scope>NUCLEOTIDE SEQUENCE [LARGE SCALE GENOMIC DNA]</scope>
    <source>
        <strain evidence="2 3">GAS95</strain>
    </source>
</reference>
<evidence type="ECO:0000256" key="1">
    <source>
        <dbReference type="SAM" id="MobiDB-lite"/>
    </source>
</evidence>
<accession>A0A1N6GII7</accession>
<protein>
    <submittedName>
        <fullName evidence="2">Uncharacterized protein</fullName>
    </submittedName>
</protein>
<evidence type="ECO:0000313" key="3">
    <source>
        <dbReference type="Proteomes" id="UP000185151"/>
    </source>
</evidence>
<gene>
    <name evidence="2" type="ORF">SAMN05444165_0788</name>
</gene>
<feature type="region of interest" description="Disordered" evidence="1">
    <location>
        <begin position="41"/>
        <end position="71"/>
    </location>
</feature>